<dbReference type="EMBL" id="FONR01000033">
    <property type="protein sequence ID" value="SFG92485.1"/>
    <property type="molecule type" value="Genomic_DNA"/>
</dbReference>
<protein>
    <submittedName>
        <fullName evidence="3">Putative serine esterase</fullName>
    </submittedName>
</protein>
<dbReference type="Gene3D" id="3.40.50.1820">
    <property type="entry name" value="alpha/beta hydrolase"/>
    <property type="match status" value="1"/>
</dbReference>
<dbReference type="Proteomes" id="UP000181942">
    <property type="component" value="Unassembled WGS sequence"/>
</dbReference>
<feature type="chain" id="PRO_5010260489" evidence="1">
    <location>
        <begin position="29"/>
        <end position="297"/>
    </location>
</feature>
<dbReference type="SUPFAM" id="SSF53474">
    <property type="entry name" value="alpha/beta-Hydrolases"/>
    <property type="match status" value="1"/>
</dbReference>
<feature type="domain" description="DUF676" evidence="2">
    <location>
        <begin position="115"/>
        <end position="181"/>
    </location>
</feature>
<gene>
    <name evidence="3" type="ORF">SAMN02787118_13370</name>
</gene>
<evidence type="ECO:0000313" key="3">
    <source>
        <dbReference type="EMBL" id="SFG92485.1"/>
    </source>
</evidence>
<sequence>MKNRIVRALVAMATAGVMVALAAGPAGAATPPRQAGVSNAVYFVHGIDWEHGSPYHAKQDCKSVWGKAMSDLRTKGWTGKFVTWGYYKNDVNCTRKVNGNLQTRIQELGRLLAWDIYNNYSKHGKKVDVVGHSMGGQVIRAAITGVNKYGRTSSRWPDYIYVEDAVTFSSPFTGSNWATACTAAYTYNQCSDLRPGSGFLSWAGQNPQSKMKTDWTLIGAGDDDAVTSGSATGMNAKHKVVYNSGQGLEHSTIKNAGGNGLWSYKFSDDNGRTWGAVRDRHAPVRYAYEAMRAPTAW</sequence>
<dbReference type="RefSeq" id="WP_075033085.1">
    <property type="nucleotide sequence ID" value="NZ_FONR01000033.1"/>
</dbReference>
<dbReference type="InterPro" id="IPR029058">
    <property type="entry name" value="AB_hydrolase_fold"/>
</dbReference>
<reference evidence="3 4" key="1">
    <citation type="submission" date="2016-10" db="EMBL/GenBank/DDBJ databases">
        <authorList>
            <person name="de Groot N.N."/>
        </authorList>
    </citation>
    <scope>NUCLEOTIDE SEQUENCE [LARGE SCALE GENOMIC DNA]</scope>
    <source>
        <strain evidence="3 4">OK461</strain>
    </source>
</reference>
<evidence type="ECO:0000313" key="4">
    <source>
        <dbReference type="Proteomes" id="UP000181942"/>
    </source>
</evidence>
<feature type="signal peptide" evidence="1">
    <location>
        <begin position="1"/>
        <end position="28"/>
    </location>
</feature>
<name>A0A1I2VT53_9ACTN</name>
<evidence type="ECO:0000256" key="1">
    <source>
        <dbReference type="SAM" id="SignalP"/>
    </source>
</evidence>
<dbReference type="Pfam" id="PF05057">
    <property type="entry name" value="DUF676"/>
    <property type="match status" value="1"/>
</dbReference>
<dbReference type="AlphaFoldDB" id="A0A1I2VT53"/>
<dbReference type="OrthoDB" id="8871309at2"/>
<proteinExistence type="predicted"/>
<evidence type="ECO:0000259" key="2">
    <source>
        <dbReference type="Pfam" id="PF05057"/>
    </source>
</evidence>
<keyword evidence="1" id="KW-0732">Signal</keyword>
<dbReference type="InterPro" id="IPR007751">
    <property type="entry name" value="DUF676_lipase-like"/>
</dbReference>
<organism evidence="3 4">
    <name type="scientific">Streptomyces mirabilis</name>
    <dbReference type="NCBI Taxonomy" id="68239"/>
    <lineage>
        <taxon>Bacteria</taxon>
        <taxon>Bacillati</taxon>
        <taxon>Actinomycetota</taxon>
        <taxon>Actinomycetes</taxon>
        <taxon>Kitasatosporales</taxon>
        <taxon>Streptomycetaceae</taxon>
        <taxon>Streptomyces</taxon>
    </lineage>
</organism>
<accession>A0A1I2VT53</accession>